<dbReference type="PANTHER" id="PTHR23356">
    <property type="entry name" value="DPY30-RELATED"/>
    <property type="match status" value="1"/>
</dbReference>
<gene>
    <name evidence="3" type="ORF">FGO68_gene13289</name>
</gene>
<dbReference type="PANTHER" id="PTHR23356:SF16">
    <property type="entry name" value="DPY30 DOMAIN CONTAINING 2"/>
    <property type="match status" value="1"/>
</dbReference>
<accession>A0A8J8NVX6</accession>
<feature type="region of interest" description="Disordered" evidence="2">
    <location>
        <begin position="673"/>
        <end position="692"/>
    </location>
</feature>
<sequence>MTTAKAPSDTVQITTHLITDLLAREHPDVQYLKQDSIALALSKCLSQTFAAKPQKPIEYFAKTLLSQSHTSHAHQQQKQRERHVRELKERNSYFIKQKLIEQEEHDKEERTKQDKIDEFYKSLDKSSDLADNLGQLAGFLQEFTGATGVYVGKLEHPRLPIDEKDNDKAHVDRESAKVLKFVHASPADHKYMEGKILKPGQGVTHEVFNAPDMTPRNPAGEEGEGEDGEKKAAVVPHTPRDTLVDEHYHVYVKEVVREGKMHFYRVPRLGAYMAIPLEYYSCLSQKALDLSITDYIAYQKACEELEKAKKDWDEENEKFKEEKEKAGEVYIPEERTWPAISEKPFHSKLKKFAVCMDTLGQDREFTVEQRRFALQTVQNFAQIWERREQENLTKDRNLRLQMLEIDKEFNENVLAKLTEEEDDFVREHIANINNPESNKASQQVLPTEHSDNDKADSRAQTPAQRHPYNRMDEEQKDLYQRVVRLRYQATQIKSSDFYQKGLSIFSQSTVIKYPRVWQSLFYLLRLPKEELCEKDTNKLNWKFAKRLLEPATHLLDRLIEYEPQGQKTDTYAYYHTLNFVEKNIEHYYPEDIDAYSASILGRLLRWVLNVVKLRRQDIVRRKALQKKAKDQREDAIAKEAKRQDRMVWDVQEAENKYNDEHRDEIEAALAWQSREKSGEEDGEEPSEPAPVMPVFNKQEFTAKWLSDNPPIEIPEPIVDDIDNDWILSASETEYHINTYFGKE</sequence>
<dbReference type="EMBL" id="RRYP01004876">
    <property type="protein sequence ID" value="TNV82508.1"/>
    <property type="molecule type" value="Genomic_DNA"/>
</dbReference>
<evidence type="ECO:0000256" key="2">
    <source>
        <dbReference type="SAM" id="MobiDB-lite"/>
    </source>
</evidence>
<dbReference type="AlphaFoldDB" id="A0A8J8NVX6"/>
<feature type="region of interest" description="Disordered" evidence="2">
    <location>
        <begin position="430"/>
        <end position="470"/>
    </location>
</feature>
<feature type="compositionally biased region" description="Basic and acidic residues" evidence="2">
    <location>
        <begin position="448"/>
        <end position="457"/>
    </location>
</feature>
<reference evidence="3" key="1">
    <citation type="submission" date="2019-06" db="EMBL/GenBank/DDBJ databases">
        <authorList>
            <person name="Zheng W."/>
        </authorList>
    </citation>
    <scope>NUCLEOTIDE SEQUENCE</scope>
    <source>
        <strain evidence="3">QDHG01</strain>
    </source>
</reference>
<dbReference type="OrthoDB" id="432281at2759"/>
<keyword evidence="4" id="KW-1185">Reference proteome</keyword>
<protein>
    <submittedName>
        <fullName evidence="3">Uncharacterized protein</fullName>
    </submittedName>
</protein>
<keyword evidence="1" id="KW-0175">Coiled coil</keyword>
<dbReference type="Proteomes" id="UP000785679">
    <property type="component" value="Unassembled WGS sequence"/>
</dbReference>
<evidence type="ECO:0000313" key="4">
    <source>
        <dbReference type="Proteomes" id="UP000785679"/>
    </source>
</evidence>
<organism evidence="3 4">
    <name type="scientific">Halteria grandinella</name>
    <dbReference type="NCBI Taxonomy" id="5974"/>
    <lineage>
        <taxon>Eukaryota</taxon>
        <taxon>Sar</taxon>
        <taxon>Alveolata</taxon>
        <taxon>Ciliophora</taxon>
        <taxon>Intramacronucleata</taxon>
        <taxon>Spirotrichea</taxon>
        <taxon>Stichotrichia</taxon>
        <taxon>Sporadotrichida</taxon>
        <taxon>Halteriidae</taxon>
        <taxon>Halteria</taxon>
    </lineage>
</organism>
<evidence type="ECO:0000313" key="3">
    <source>
        <dbReference type="EMBL" id="TNV82508.1"/>
    </source>
</evidence>
<feature type="coiled-coil region" evidence="1">
    <location>
        <begin position="295"/>
        <end position="329"/>
    </location>
</feature>
<dbReference type="GO" id="GO:0048188">
    <property type="term" value="C:Set1C/COMPASS complex"/>
    <property type="evidence" value="ECO:0007669"/>
    <property type="project" value="InterPro"/>
</dbReference>
<dbReference type="InterPro" id="IPR037856">
    <property type="entry name" value="Sdc1/DPY30"/>
</dbReference>
<feature type="region of interest" description="Disordered" evidence="2">
    <location>
        <begin position="209"/>
        <end position="231"/>
    </location>
</feature>
<evidence type="ECO:0000256" key="1">
    <source>
        <dbReference type="SAM" id="Coils"/>
    </source>
</evidence>
<proteinExistence type="predicted"/>
<name>A0A8J8NVX6_HALGN</name>
<comment type="caution">
    <text evidence="3">The sequence shown here is derived from an EMBL/GenBank/DDBJ whole genome shotgun (WGS) entry which is preliminary data.</text>
</comment>
<feature type="compositionally biased region" description="Polar residues" evidence="2">
    <location>
        <begin position="431"/>
        <end position="445"/>
    </location>
</feature>